<dbReference type="Proteomes" id="UP000183809">
    <property type="component" value="Unassembled WGS sequence"/>
</dbReference>
<organism evidence="7 8">
    <name type="scientific">Diplodia corticola</name>
    <dbReference type="NCBI Taxonomy" id="236234"/>
    <lineage>
        <taxon>Eukaryota</taxon>
        <taxon>Fungi</taxon>
        <taxon>Dikarya</taxon>
        <taxon>Ascomycota</taxon>
        <taxon>Pezizomycotina</taxon>
        <taxon>Dothideomycetes</taxon>
        <taxon>Dothideomycetes incertae sedis</taxon>
        <taxon>Botryosphaeriales</taxon>
        <taxon>Botryosphaeriaceae</taxon>
        <taxon>Diplodia</taxon>
    </lineage>
</organism>
<keyword evidence="8" id="KW-1185">Reference proteome</keyword>
<accession>A0A1J9QLG5</accession>
<name>A0A1J9QLG5_9PEZI</name>
<dbReference type="Pfam" id="PF03619">
    <property type="entry name" value="Solute_trans_a"/>
    <property type="match status" value="1"/>
</dbReference>
<dbReference type="InterPro" id="IPR005178">
    <property type="entry name" value="Ostalpha/TMEM184C"/>
</dbReference>
<keyword evidence="4 6" id="KW-0472">Membrane</keyword>
<feature type="transmembrane region" description="Helical" evidence="6">
    <location>
        <begin position="237"/>
        <end position="254"/>
    </location>
</feature>
<evidence type="ECO:0000256" key="5">
    <source>
        <dbReference type="SAM" id="MobiDB-lite"/>
    </source>
</evidence>
<comment type="subcellular location">
    <subcellularLocation>
        <location evidence="1">Membrane</location>
        <topology evidence="1">Multi-pass membrane protein</topology>
    </subcellularLocation>
</comment>
<evidence type="ECO:0000256" key="3">
    <source>
        <dbReference type="ARBA" id="ARBA00022989"/>
    </source>
</evidence>
<feature type="transmembrane region" description="Helical" evidence="6">
    <location>
        <begin position="27"/>
        <end position="46"/>
    </location>
</feature>
<feature type="transmembrane region" description="Helical" evidence="6">
    <location>
        <begin position="201"/>
        <end position="225"/>
    </location>
</feature>
<feature type="transmembrane region" description="Helical" evidence="6">
    <location>
        <begin position="66"/>
        <end position="84"/>
    </location>
</feature>
<evidence type="ECO:0000256" key="4">
    <source>
        <dbReference type="ARBA" id="ARBA00023136"/>
    </source>
</evidence>
<evidence type="ECO:0000313" key="8">
    <source>
        <dbReference type="Proteomes" id="UP000183809"/>
    </source>
</evidence>
<comment type="caution">
    <text evidence="7">The sequence shown here is derived from an EMBL/GenBank/DDBJ whole genome shotgun (WGS) entry which is preliminary data.</text>
</comment>
<dbReference type="SMART" id="SM01417">
    <property type="entry name" value="Solute_trans_a"/>
    <property type="match status" value="1"/>
</dbReference>
<evidence type="ECO:0000313" key="7">
    <source>
        <dbReference type="EMBL" id="OJD28906.1"/>
    </source>
</evidence>
<dbReference type="STRING" id="236234.A0A1J9QLG5"/>
<feature type="transmembrane region" description="Helical" evidence="6">
    <location>
        <begin position="280"/>
        <end position="301"/>
    </location>
</feature>
<feature type="transmembrane region" description="Helical" evidence="6">
    <location>
        <begin position="158"/>
        <end position="181"/>
    </location>
</feature>
<protein>
    <recommendedName>
        <fullName evidence="9">Duf300 domain-containing protein</fullName>
    </recommendedName>
</protein>
<feature type="compositionally biased region" description="Basic and acidic residues" evidence="5">
    <location>
        <begin position="377"/>
        <end position="391"/>
    </location>
</feature>
<keyword evidence="3 6" id="KW-1133">Transmembrane helix</keyword>
<keyword evidence="2 6" id="KW-0812">Transmembrane</keyword>
<evidence type="ECO:0000256" key="1">
    <source>
        <dbReference type="ARBA" id="ARBA00004141"/>
    </source>
</evidence>
<dbReference type="AlphaFoldDB" id="A0A1J9QLG5"/>
<dbReference type="GeneID" id="31010433"/>
<dbReference type="EMBL" id="MNUE01000104">
    <property type="protein sequence ID" value="OJD28906.1"/>
    <property type="molecule type" value="Genomic_DNA"/>
</dbReference>
<evidence type="ECO:0000256" key="2">
    <source>
        <dbReference type="ARBA" id="ARBA00022692"/>
    </source>
</evidence>
<dbReference type="RefSeq" id="XP_020125166.1">
    <property type="nucleotide sequence ID" value="XM_020270174.1"/>
</dbReference>
<reference evidence="7 8" key="1">
    <citation type="submission" date="2016-10" db="EMBL/GenBank/DDBJ databases">
        <title>Proteomics and genomics reveal pathogen-plant mechanisms compatible with a hemibiotrophic lifestyle of Diplodia corticola.</title>
        <authorList>
            <person name="Fernandes I."/>
            <person name="De Jonge R."/>
            <person name="Van De Peer Y."/>
            <person name="Devreese B."/>
            <person name="Alves A."/>
            <person name="Esteves A.C."/>
        </authorList>
    </citation>
    <scope>NUCLEOTIDE SEQUENCE [LARGE SCALE GENOMIC DNA]</scope>
    <source>
        <strain evidence="7 8">CBS 112549</strain>
    </source>
</reference>
<gene>
    <name evidence="7" type="ORF">BKCO1_10400012</name>
</gene>
<evidence type="ECO:0008006" key="9">
    <source>
        <dbReference type="Google" id="ProtNLM"/>
    </source>
</evidence>
<feature type="region of interest" description="Disordered" evidence="5">
    <location>
        <begin position="355"/>
        <end position="391"/>
    </location>
</feature>
<evidence type="ECO:0000256" key="6">
    <source>
        <dbReference type="SAM" id="Phobius"/>
    </source>
</evidence>
<dbReference type="PANTHER" id="PTHR23423">
    <property type="entry name" value="ORGANIC SOLUTE TRANSPORTER-RELATED"/>
    <property type="match status" value="1"/>
</dbReference>
<dbReference type="OrthoDB" id="5348404at2759"/>
<proteinExistence type="predicted"/>
<sequence>MVKCTARDIGKIREVPLPGLPVNFHTLAQNISFIFSAVAIITSFFLMSRHASHYTNPDEQKQIIRILLMVPIYASVSMLSIHYYEKHVYFEVMRDCYEAFAISSFFTLLCNYITPDLHHQKAFFRTITPNNWVWPIPWFQKCTGGENKGWLRKPASGLTWFNIIYIAVFQYCFIRVFFTLVSVAAEHHDVLCEDSLSPRYAYLWVLIFDSAAVTLAMYCLIQFYTQLRGDLARHRPFLKLLAIKLVIFFCFWQNELLSVLSSADVIAESKYLAYGDIEVALPNMLICVEMAAFAVMHLFAYPWKEYGVRKEDGVEVVLRVGMVRALAHALNPWDVVKAFARGCRWLFVGSRQRRADPSYRLKAEAAAPSSSLDSDEVPMRPKGGDGGREEV</sequence>
<dbReference type="GO" id="GO:0016020">
    <property type="term" value="C:membrane"/>
    <property type="evidence" value="ECO:0007669"/>
    <property type="project" value="UniProtKB-SubCell"/>
</dbReference>